<dbReference type="HAMAP" id="MF_00112">
    <property type="entry name" value="GGGP_HepGP_synthase"/>
    <property type="match status" value="1"/>
</dbReference>
<comment type="catalytic activity">
    <reaction evidence="9 10">
        <text>sn-glycerol 1-phosphate + (2E,6E,10E)-geranylgeranyl diphosphate = sn-3-O-(geranylgeranyl)glycerol 1-phosphate + diphosphate</text>
        <dbReference type="Rhea" id="RHEA:23404"/>
        <dbReference type="ChEBI" id="CHEBI:33019"/>
        <dbReference type="ChEBI" id="CHEBI:57677"/>
        <dbReference type="ChEBI" id="CHEBI:57685"/>
        <dbReference type="ChEBI" id="CHEBI:58756"/>
        <dbReference type="EC" id="2.5.1.41"/>
    </reaction>
</comment>
<dbReference type="GO" id="GO:0120536">
    <property type="term" value="F:heptaprenylglyceryl phosphate synthase activity"/>
    <property type="evidence" value="ECO:0007669"/>
    <property type="project" value="UniProtKB-ARBA"/>
</dbReference>
<feature type="binding site" evidence="10">
    <location>
        <begin position="184"/>
        <end position="190"/>
    </location>
    <ligand>
        <name>sn-glycerol 1-phosphate</name>
        <dbReference type="ChEBI" id="CHEBI:57685"/>
    </ligand>
</feature>
<evidence type="ECO:0000256" key="7">
    <source>
        <dbReference type="ARBA" id="ARBA00023209"/>
    </source>
</evidence>
<name>A0A031LMF7_9CREN</name>
<comment type="pathway">
    <text evidence="10">Membrane lipid metabolism; glycerophospholipid metabolism.</text>
</comment>
<dbReference type="GO" id="GO:0000287">
    <property type="term" value="F:magnesium ion binding"/>
    <property type="evidence" value="ECO:0007669"/>
    <property type="project" value="UniProtKB-UniRule"/>
</dbReference>
<evidence type="ECO:0000256" key="8">
    <source>
        <dbReference type="ARBA" id="ARBA00023264"/>
    </source>
</evidence>
<proteinExistence type="inferred from homology"/>
<evidence type="ECO:0000256" key="1">
    <source>
        <dbReference type="ARBA" id="ARBA00022490"/>
    </source>
</evidence>
<dbReference type="NCBIfam" id="TIGR01769">
    <property type="entry name" value="GGGP"/>
    <property type="match status" value="1"/>
</dbReference>
<keyword evidence="1 10" id="KW-0963">Cytoplasm</keyword>
<dbReference type="EMBL" id="JFZT01000048">
    <property type="protein sequence ID" value="EZQ03050.1"/>
    <property type="molecule type" value="Genomic_DNA"/>
</dbReference>
<evidence type="ECO:0000256" key="4">
    <source>
        <dbReference type="ARBA" id="ARBA00022723"/>
    </source>
</evidence>
<keyword evidence="8 10" id="KW-1208">Phospholipid metabolism</keyword>
<dbReference type="NCBIfam" id="TIGR01768">
    <property type="entry name" value="GGGP-family"/>
    <property type="match status" value="1"/>
</dbReference>
<keyword evidence="7 10" id="KW-0594">Phospholipid biosynthesis</keyword>
<evidence type="ECO:0000256" key="10">
    <source>
        <dbReference type="HAMAP-Rule" id="MF_00112"/>
    </source>
</evidence>
<reference evidence="11 12" key="1">
    <citation type="submission" date="2014-03" db="EMBL/GenBank/DDBJ databases">
        <title>Draft genome sequence of the novel thermoacidophilic archaea Acidianus copahuensis ALE1 strain, isolated from Copahue volcanic area in Neuquen Argentina.</title>
        <authorList>
            <person name="Urbieta M.S."/>
            <person name="Rascovan N."/>
            <person name="Castro C."/>
            <person name="Revale S."/>
            <person name="Giaveno M.A."/>
            <person name="Vazquez M.P."/>
            <person name="Donati E.R."/>
        </authorList>
    </citation>
    <scope>NUCLEOTIDE SEQUENCE [LARGE SCALE GENOMIC DNA]</scope>
    <source>
        <strain evidence="11 12">ALE1</strain>
    </source>
</reference>
<dbReference type="SUPFAM" id="SSF51395">
    <property type="entry name" value="FMN-linked oxidoreductases"/>
    <property type="match status" value="1"/>
</dbReference>
<dbReference type="InterPro" id="IPR010946">
    <property type="entry name" value="GGGP_synth"/>
</dbReference>
<dbReference type="Proteomes" id="UP000024332">
    <property type="component" value="Unassembled WGS sequence"/>
</dbReference>
<dbReference type="STRING" id="1160895.CM19_09420"/>
<dbReference type="InterPro" id="IPR038597">
    <property type="entry name" value="GGGP/HepGP_synthase_sf"/>
</dbReference>
<dbReference type="FunFam" id="3.20.20.390:FF:000001">
    <property type="entry name" value="Heptaprenylglyceryl phosphate synthase"/>
    <property type="match status" value="1"/>
</dbReference>
<gene>
    <name evidence="11" type="ORF">CM19_09420</name>
</gene>
<feature type="binding site" evidence="10">
    <location>
        <position position="36"/>
    </location>
    <ligand>
        <name>Mg(2+)</name>
        <dbReference type="ChEBI" id="CHEBI:18420"/>
    </ligand>
</feature>
<evidence type="ECO:0000256" key="2">
    <source>
        <dbReference type="ARBA" id="ARBA00022516"/>
    </source>
</evidence>
<dbReference type="GO" id="GO:0046474">
    <property type="term" value="P:glycerophospholipid biosynthetic process"/>
    <property type="evidence" value="ECO:0007669"/>
    <property type="project" value="UniProtKB-UniRule"/>
</dbReference>
<evidence type="ECO:0000256" key="9">
    <source>
        <dbReference type="ARBA" id="ARBA00047288"/>
    </source>
</evidence>
<sequence>MLMKKKSMIAMKMKGKINSYIQQLSEKKTLHFSLIDPDKVPDYNFLVSTSKKLYDAGTSAFMVGGTLGVSKDKLDSILDILQDYSIPVILFPSNINIISEKADAIMFMSLLNSDDLYYVIGAQVVAAPIIKRLGLEILPTAYIIVGFGGTAGHVGRARVIPFDNSDLAVAYSLAAEYLGMKYVYLEAGSGSPETVRPEMIAAVKKSTSTLLMVGGGIKSADKAKLLASAGANIIVTGNLIENDIERAVKLIKAITNN</sequence>
<comment type="similarity">
    <text evidence="10">Belongs to the GGGP/HepGP synthase family. Group II subfamily.</text>
</comment>
<keyword evidence="5 10" id="KW-0460">Magnesium</keyword>
<evidence type="ECO:0000313" key="11">
    <source>
        <dbReference type="EMBL" id="EZQ03050.1"/>
    </source>
</evidence>
<dbReference type="EC" id="2.5.1.41" evidence="10"/>
<dbReference type="AlphaFoldDB" id="A0A031LMF7"/>
<feature type="binding site" evidence="10">
    <location>
        <position position="66"/>
    </location>
    <ligand>
        <name>Mg(2+)</name>
        <dbReference type="ChEBI" id="CHEBI:18420"/>
    </ligand>
</feature>
<keyword evidence="3 10" id="KW-0808">Transferase</keyword>
<dbReference type="Pfam" id="PF01884">
    <property type="entry name" value="PcrB"/>
    <property type="match status" value="1"/>
</dbReference>
<dbReference type="GO" id="GO:0005737">
    <property type="term" value="C:cytoplasm"/>
    <property type="evidence" value="ECO:0007669"/>
    <property type="project" value="UniProtKB-SubCell"/>
</dbReference>
<dbReference type="NCBIfam" id="NF003202">
    <property type="entry name" value="PRK04169.1-6"/>
    <property type="match status" value="1"/>
</dbReference>
<comment type="caution">
    <text evidence="10">Lacks conserved residue(s) required for the propagation of feature annotation.</text>
</comment>
<accession>A0A031LMF7</accession>
<organism evidence="11 12">
    <name type="scientific">Candidatus Acidianus copahuensis</name>
    <dbReference type="NCBI Taxonomy" id="1160895"/>
    <lineage>
        <taxon>Archaea</taxon>
        <taxon>Thermoproteota</taxon>
        <taxon>Thermoprotei</taxon>
        <taxon>Sulfolobales</taxon>
        <taxon>Sulfolobaceae</taxon>
        <taxon>Acidianus</taxon>
    </lineage>
</organism>
<keyword evidence="4 10" id="KW-0479">Metal-binding</keyword>
<comment type="subcellular location">
    <subcellularLocation>
        <location evidence="10">Cytoplasm</location>
    </subcellularLocation>
</comment>
<dbReference type="GO" id="GO:0047294">
    <property type="term" value="F:phosphoglycerol geranylgeranyltransferase activity"/>
    <property type="evidence" value="ECO:0007669"/>
    <property type="project" value="UniProtKB-UniRule"/>
</dbReference>
<keyword evidence="2 10" id="KW-0444">Lipid biosynthesis</keyword>
<dbReference type="NCBIfam" id="NF003198">
    <property type="entry name" value="PRK04169.1-2"/>
    <property type="match status" value="1"/>
</dbReference>
<comment type="function">
    <text evidence="10">Prenyltransferase that catalyzes the transfer of the geranylgeranyl moiety of geranylgeranyl diphosphate (GGPP) to the C3 hydroxyl of sn-glycerol-1-phosphate (G1P). This reaction is the first ether-bond-formation step in the biosynthesis of archaeal membrane lipids.</text>
</comment>
<feature type="binding site" evidence="10">
    <location>
        <begin position="237"/>
        <end position="238"/>
    </location>
    <ligand>
        <name>sn-glycerol 1-phosphate</name>
        <dbReference type="ChEBI" id="CHEBI:57685"/>
    </ligand>
</feature>
<dbReference type="InterPro" id="IPR008205">
    <property type="entry name" value="GGGP_HepGP_synthase"/>
</dbReference>
<evidence type="ECO:0000256" key="6">
    <source>
        <dbReference type="ARBA" id="ARBA00023098"/>
    </source>
</evidence>
<evidence type="ECO:0000256" key="3">
    <source>
        <dbReference type="ARBA" id="ARBA00022679"/>
    </source>
</evidence>
<dbReference type="Gene3D" id="3.20.20.390">
    <property type="entry name" value="FMN-linked oxidoreductases"/>
    <property type="match status" value="1"/>
</dbReference>
<evidence type="ECO:0000313" key="12">
    <source>
        <dbReference type="Proteomes" id="UP000024332"/>
    </source>
</evidence>
<dbReference type="UniPathway" id="UPA00940"/>
<comment type="caution">
    <text evidence="11">The sequence shown here is derived from an EMBL/GenBank/DDBJ whole genome shotgun (WGS) entry which is preliminary data.</text>
</comment>
<feature type="binding site" evidence="10">
    <location>
        <begin position="215"/>
        <end position="216"/>
    </location>
    <ligand>
        <name>sn-glycerol 1-phosphate</name>
        <dbReference type="ChEBI" id="CHEBI:57685"/>
    </ligand>
</feature>
<keyword evidence="6 10" id="KW-0443">Lipid metabolism</keyword>
<dbReference type="PANTHER" id="PTHR40029">
    <property type="match status" value="1"/>
</dbReference>
<keyword evidence="12" id="KW-1185">Reference proteome</keyword>
<dbReference type="PANTHER" id="PTHR40029:SF2">
    <property type="entry name" value="HEPTAPRENYLGLYCERYL PHOSPHATE SYNTHASE"/>
    <property type="match status" value="1"/>
</dbReference>
<comment type="cofactor">
    <cofactor evidence="10">
        <name>Mg(2+)</name>
        <dbReference type="ChEBI" id="CHEBI:18420"/>
    </cofactor>
</comment>
<dbReference type="InterPro" id="IPR039074">
    <property type="entry name" value="GGGP/HepGP_synthase_I"/>
</dbReference>
<dbReference type="CDD" id="cd02812">
    <property type="entry name" value="PcrB_like"/>
    <property type="match status" value="1"/>
</dbReference>
<protein>
    <recommendedName>
        <fullName evidence="10">Geranylgeranylglyceryl phosphate synthase</fullName>
        <shortName evidence="10">GGGP synthase</shortName>
        <shortName evidence="10">GGGPS</shortName>
        <ecNumber evidence="10">2.5.1.41</ecNumber>
    </recommendedName>
    <alternativeName>
        <fullName evidence="10">(S)-3-O-geranylgeranylglyceryl phosphate synthase</fullName>
    </alternativeName>
    <alternativeName>
        <fullName evidence="10">Phosphoglycerol geranylgeranyltransferase</fullName>
    </alternativeName>
</protein>
<evidence type="ECO:0000256" key="5">
    <source>
        <dbReference type="ARBA" id="ARBA00022842"/>
    </source>
</evidence>